<organism evidence="2">
    <name type="scientific">Mycobacterium xenopi 4042</name>
    <dbReference type="NCBI Taxonomy" id="1299334"/>
    <lineage>
        <taxon>Bacteria</taxon>
        <taxon>Bacillati</taxon>
        <taxon>Actinomycetota</taxon>
        <taxon>Actinomycetes</taxon>
        <taxon>Mycobacteriales</taxon>
        <taxon>Mycobacteriaceae</taxon>
        <taxon>Mycobacterium</taxon>
    </lineage>
</organism>
<feature type="compositionally biased region" description="Low complexity" evidence="1">
    <location>
        <begin position="114"/>
        <end position="124"/>
    </location>
</feature>
<feature type="region of interest" description="Disordered" evidence="1">
    <location>
        <begin position="33"/>
        <end position="125"/>
    </location>
</feature>
<dbReference type="AlphaFoldDB" id="X8AQI1"/>
<comment type="caution">
    <text evidence="2">The sequence shown here is derived from an EMBL/GenBank/DDBJ whole genome shotgun (WGS) entry which is preliminary data.</text>
</comment>
<sequence>MSDVLQTILADPELQQWPTETLNMFRQSTPATLTAALPRTAPRKSIPPRPMTAKSRLTRSAHLSTTPRIHRARSNPIAPTAATAIPTRTTAADLNSDDDADRDDPDDSAAETNPAGASAAPSAAMSFDDIARRPNAIADKFGAAKDWLKDGQNWKNPKILGAAAAAIIGVAALGVWATSTTHPHRSQPPTGAHQRRQARDSPAQPRQRSQSRRQAPAQPQLRPDERGAPGSDQPWICVRAWQIDGQILELTLDGPYVITAVRILPGVDRELDAKTSGCATAQ</sequence>
<protein>
    <submittedName>
        <fullName evidence="2">Uncharacterized protein</fullName>
    </submittedName>
</protein>
<dbReference type="PATRIC" id="fig|1299334.3.peg.5343"/>
<feature type="compositionally biased region" description="Low complexity" evidence="1">
    <location>
        <begin position="201"/>
        <end position="221"/>
    </location>
</feature>
<gene>
    <name evidence="2" type="ORF">I553_3856</name>
</gene>
<feature type="compositionally biased region" description="Low complexity" evidence="1">
    <location>
        <begin position="76"/>
        <end position="94"/>
    </location>
</feature>
<dbReference type="EMBL" id="JAOB01000048">
    <property type="protein sequence ID" value="EUA33075.1"/>
    <property type="molecule type" value="Genomic_DNA"/>
</dbReference>
<reference evidence="2" key="1">
    <citation type="submission" date="2014-01" db="EMBL/GenBank/DDBJ databases">
        <authorList>
            <person name="Brown-Elliot B."/>
            <person name="Wallace R."/>
            <person name="Lenaerts A."/>
            <person name="Ordway D."/>
            <person name="DeGroote M.A."/>
            <person name="Parker T."/>
            <person name="Sizemore C."/>
            <person name="Tallon L.J."/>
            <person name="Sadzewicz L.K."/>
            <person name="Sengamalay N."/>
            <person name="Fraser C.M."/>
            <person name="Hine E."/>
            <person name="Shefchek K.A."/>
            <person name="Das S.P."/>
            <person name="Tettelin H."/>
        </authorList>
    </citation>
    <scope>NUCLEOTIDE SEQUENCE [LARGE SCALE GENOMIC DNA]</scope>
    <source>
        <strain evidence="2">4042</strain>
    </source>
</reference>
<feature type="compositionally biased region" description="Acidic residues" evidence="1">
    <location>
        <begin position="95"/>
        <end position="109"/>
    </location>
</feature>
<proteinExistence type="predicted"/>
<accession>X8AQI1</accession>
<evidence type="ECO:0000256" key="1">
    <source>
        <dbReference type="SAM" id="MobiDB-lite"/>
    </source>
</evidence>
<name>X8AQI1_MYCXE</name>
<evidence type="ECO:0000313" key="2">
    <source>
        <dbReference type="EMBL" id="EUA33075.1"/>
    </source>
</evidence>
<feature type="region of interest" description="Disordered" evidence="1">
    <location>
        <begin position="179"/>
        <end position="233"/>
    </location>
</feature>